<evidence type="ECO:0000313" key="2">
    <source>
        <dbReference type="EMBL" id="TSB41787.1"/>
    </source>
</evidence>
<dbReference type="EMBL" id="VKLS01000112">
    <property type="protein sequence ID" value="TSB41787.1"/>
    <property type="molecule type" value="Genomic_DNA"/>
</dbReference>
<evidence type="ECO:0000256" key="1">
    <source>
        <dbReference type="SAM" id="MobiDB-lite"/>
    </source>
</evidence>
<protein>
    <submittedName>
        <fullName evidence="2">Uncharacterized protein</fullName>
    </submittedName>
</protein>
<reference evidence="2 3" key="1">
    <citation type="submission" date="2019-07" db="EMBL/GenBank/DDBJ databases">
        <title>Draft genome for Streptomyces benahoarensis MZ03-48.</title>
        <authorList>
            <person name="Gonzalez-Pimentel J.L."/>
        </authorList>
    </citation>
    <scope>NUCLEOTIDE SEQUENCE [LARGE SCALE GENOMIC DNA]</scope>
    <source>
        <strain evidence="2 3">MZ03-48</strain>
    </source>
</reference>
<proteinExistence type="predicted"/>
<comment type="caution">
    <text evidence="2">The sequence shown here is derived from an EMBL/GenBank/DDBJ whole genome shotgun (WGS) entry which is preliminary data.</text>
</comment>
<organism evidence="2 3">
    <name type="scientific">Streptomyces benahoarensis</name>
    <dbReference type="NCBI Taxonomy" id="2595054"/>
    <lineage>
        <taxon>Bacteria</taxon>
        <taxon>Bacillati</taxon>
        <taxon>Actinomycetota</taxon>
        <taxon>Actinomycetes</taxon>
        <taxon>Kitasatosporales</taxon>
        <taxon>Streptomycetaceae</taxon>
        <taxon>Streptomyces</taxon>
    </lineage>
</organism>
<dbReference type="OrthoDB" id="4523591at2"/>
<sequence>MTGSDRAEELQLARVSAAGSRARLGRRRATYRAAPPGHAPRTAPRRSLRQALATRIRRLWSPGAPAEEAAPRLDFYDHGMTVATNGRIHAIRYDTTVVRRRGALSPQGLAPVHVLRDIDGDHVLLHAADFGYPEVWGREIRRAVTGAQVPRALATLAGGGRLTFGPVWLTADGIGRGTTSLRWDRIQRVASVNGAVAVRVAGRWHVLASGLPSPFVLHALAAHLATTTAGDG</sequence>
<accession>A0A553ZK52</accession>
<dbReference type="RefSeq" id="WP_143939708.1">
    <property type="nucleotide sequence ID" value="NZ_VKLS01000112.1"/>
</dbReference>
<dbReference type="AlphaFoldDB" id="A0A553ZK52"/>
<keyword evidence="3" id="KW-1185">Reference proteome</keyword>
<dbReference type="Proteomes" id="UP000320888">
    <property type="component" value="Unassembled WGS sequence"/>
</dbReference>
<gene>
    <name evidence="2" type="ORF">FNZ23_12030</name>
</gene>
<name>A0A553ZK52_9ACTN</name>
<feature type="region of interest" description="Disordered" evidence="1">
    <location>
        <begin position="16"/>
        <end position="47"/>
    </location>
</feature>
<evidence type="ECO:0000313" key="3">
    <source>
        <dbReference type="Proteomes" id="UP000320888"/>
    </source>
</evidence>